<feature type="compositionally biased region" description="Basic and acidic residues" evidence="1">
    <location>
        <begin position="21"/>
        <end position="30"/>
    </location>
</feature>
<dbReference type="RefSeq" id="WP_255974776.1">
    <property type="nucleotide sequence ID" value="NZ_JANFQF010000043.1"/>
</dbReference>
<evidence type="ECO:0000313" key="2">
    <source>
        <dbReference type="EMBL" id="MCQ4122814.1"/>
    </source>
</evidence>
<dbReference type="EMBL" id="JANFQF010000043">
    <property type="protein sequence ID" value="MCQ4122814.1"/>
    <property type="molecule type" value="Genomic_DNA"/>
</dbReference>
<name>A0ABT1QKM9_9NOCA</name>
<evidence type="ECO:0000313" key="3">
    <source>
        <dbReference type="Proteomes" id="UP001524501"/>
    </source>
</evidence>
<accession>A0ABT1QKM9</accession>
<reference evidence="2 3" key="1">
    <citation type="submission" date="2022-07" db="EMBL/GenBank/DDBJ databases">
        <title>Degradation activity of malathion, p-nitrophenol and potential low-temperature adaptation strategy of Rhodococcus sp. FXJ9.536.</title>
        <authorList>
            <person name="Huang J."/>
            <person name="Huang Y."/>
        </authorList>
    </citation>
    <scope>NUCLEOTIDE SEQUENCE [LARGE SCALE GENOMIC DNA]</scope>
    <source>
        <strain evidence="2 3">FXJ9.536</strain>
    </source>
</reference>
<proteinExistence type="predicted"/>
<comment type="caution">
    <text evidence="2">The sequence shown here is derived from an EMBL/GenBank/DDBJ whole genome shotgun (WGS) entry which is preliminary data.</text>
</comment>
<feature type="region of interest" description="Disordered" evidence="1">
    <location>
        <begin position="21"/>
        <end position="49"/>
    </location>
</feature>
<evidence type="ECO:0000256" key="1">
    <source>
        <dbReference type="SAM" id="MobiDB-lite"/>
    </source>
</evidence>
<gene>
    <name evidence="2" type="ORF">NOF53_27315</name>
</gene>
<organism evidence="2 3">
    <name type="scientific">Rhodococcus tibetensis</name>
    <dbReference type="NCBI Taxonomy" id="2965064"/>
    <lineage>
        <taxon>Bacteria</taxon>
        <taxon>Bacillati</taxon>
        <taxon>Actinomycetota</taxon>
        <taxon>Actinomycetes</taxon>
        <taxon>Mycobacteriales</taxon>
        <taxon>Nocardiaceae</taxon>
        <taxon>Rhodococcus</taxon>
    </lineage>
</organism>
<sequence>MKHVGIDYSLFIMSRSRAELRGGRNAEMHRSAPSQSKHRLTLLSAAHEK</sequence>
<protein>
    <submittedName>
        <fullName evidence="2">Uncharacterized protein</fullName>
    </submittedName>
</protein>
<keyword evidence="3" id="KW-1185">Reference proteome</keyword>
<dbReference type="Proteomes" id="UP001524501">
    <property type="component" value="Unassembled WGS sequence"/>
</dbReference>